<dbReference type="InterPro" id="IPR006151">
    <property type="entry name" value="Shikm_DH/Glu-tRNA_Rdtase"/>
</dbReference>
<dbReference type="HAMAP" id="MF_00222">
    <property type="entry name" value="Shikimate_DH_AroE"/>
    <property type="match status" value="1"/>
</dbReference>
<dbReference type="GO" id="GO:0009423">
    <property type="term" value="P:chorismate biosynthetic process"/>
    <property type="evidence" value="ECO:0007669"/>
    <property type="project" value="UniProtKB-UniRule"/>
</dbReference>
<feature type="binding site" evidence="8">
    <location>
        <position position="235"/>
    </location>
    <ligand>
        <name>NADP(+)</name>
        <dbReference type="ChEBI" id="CHEBI:58349"/>
    </ligand>
</feature>
<dbReference type="Pfam" id="PF01488">
    <property type="entry name" value="Shikimate_DH"/>
    <property type="match status" value="1"/>
</dbReference>
<dbReference type="NCBIfam" id="TIGR00507">
    <property type="entry name" value="aroE"/>
    <property type="match status" value="1"/>
</dbReference>
<dbReference type="GO" id="GO:0004764">
    <property type="term" value="F:shikimate 3-dehydrogenase (NADP+) activity"/>
    <property type="evidence" value="ECO:0007669"/>
    <property type="project" value="UniProtKB-UniRule"/>
</dbReference>
<dbReference type="InterPro" id="IPR041121">
    <property type="entry name" value="SDH_C"/>
</dbReference>
<evidence type="ECO:0000259" key="10">
    <source>
        <dbReference type="Pfam" id="PF08501"/>
    </source>
</evidence>
<comment type="subunit">
    <text evidence="8">Homodimer.</text>
</comment>
<feature type="domain" description="Shikimate dehydrogenase substrate binding N-terminal" evidence="10">
    <location>
        <begin position="11"/>
        <end position="91"/>
    </location>
</feature>
<dbReference type="InterPro" id="IPR013708">
    <property type="entry name" value="Shikimate_DH-bd_N"/>
</dbReference>
<dbReference type="CDD" id="cd01065">
    <property type="entry name" value="NAD_bind_Shikimate_DH"/>
    <property type="match status" value="1"/>
</dbReference>
<protein>
    <recommendedName>
        <fullName evidence="2 8">Shikimate dehydrogenase (NADP(+))</fullName>
        <shortName evidence="8">SDH</shortName>
        <ecNumber evidence="2 8">1.1.1.25</ecNumber>
    </recommendedName>
</protein>
<evidence type="ECO:0000259" key="9">
    <source>
        <dbReference type="Pfam" id="PF01488"/>
    </source>
</evidence>
<dbReference type="PANTHER" id="PTHR21089">
    <property type="entry name" value="SHIKIMATE DEHYDROGENASE"/>
    <property type="match status" value="1"/>
</dbReference>
<dbReference type="STRING" id="177437.HRM2_22490"/>
<feature type="domain" description="Quinate/shikimate 5-dehydrogenase/glutamyl-tRNA reductase" evidence="9">
    <location>
        <begin position="117"/>
        <end position="186"/>
    </location>
</feature>
<evidence type="ECO:0000256" key="4">
    <source>
        <dbReference type="ARBA" id="ARBA00022857"/>
    </source>
</evidence>
<dbReference type="Pfam" id="PF08501">
    <property type="entry name" value="Shikimate_dh_N"/>
    <property type="match status" value="1"/>
</dbReference>
<evidence type="ECO:0000256" key="5">
    <source>
        <dbReference type="ARBA" id="ARBA00023002"/>
    </source>
</evidence>
<sequence>MLNSDTRLYALFGDPVAHSLGPVMHNAAFQKANINGVYLAFRVPRIDDAIASMKALGIAGASVTIPHKETVIPLLDRIDPLARGMGAVNTIINRDGMLFGYNTDCMGAVDPLEGVCDLKGRRVVVLGAGGAARAVAFGIRQQGAIPFIVNRSIKRGRTLADELGAAFIPKADIATVDPDIIVNATAIGMAPDNDAIPLDPEILKPGMVVMDIVYTPVRTALIKAAAERGCTVIDGMAMFVNQGALQFELFTGKKAPIQTMKSVLLKALEKR</sequence>
<comment type="function">
    <text evidence="8">Involved in the biosynthesis of the chorismate, which leads to the biosynthesis of aromatic amino acids. Catalyzes the reversible NADPH linked reduction of 3-dehydroshikimate (DHSA) to yield shikimate (SA).</text>
</comment>
<dbReference type="HOGENOM" id="CLU_044063_3_1_7"/>
<feature type="binding site" evidence="8">
    <location>
        <position position="104"/>
    </location>
    <ligand>
        <name>shikimate</name>
        <dbReference type="ChEBI" id="CHEBI:36208"/>
    </ligand>
</feature>
<dbReference type="GO" id="GO:0050661">
    <property type="term" value="F:NADP binding"/>
    <property type="evidence" value="ECO:0007669"/>
    <property type="project" value="InterPro"/>
</dbReference>
<feature type="domain" description="SDH C-terminal" evidence="11">
    <location>
        <begin position="235"/>
        <end position="265"/>
    </location>
</feature>
<dbReference type="Gene3D" id="3.40.50.720">
    <property type="entry name" value="NAD(P)-binding Rossmann-like Domain"/>
    <property type="match status" value="1"/>
</dbReference>
<dbReference type="EC" id="1.1.1.25" evidence="2 8"/>
<dbReference type="UniPathway" id="UPA00053">
    <property type="reaction ID" value="UER00087"/>
</dbReference>
<dbReference type="GO" id="GO:0008652">
    <property type="term" value="P:amino acid biosynthetic process"/>
    <property type="evidence" value="ECO:0007669"/>
    <property type="project" value="UniProtKB-KW"/>
</dbReference>
<accession>C0QEK5</accession>
<feature type="binding site" evidence="8">
    <location>
        <position position="242"/>
    </location>
    <ligand>
        <name>shikimate</name>
        <dbReference type="ChEBI" id="CHEBI:36208"/>
    </ligand>
</feature>
<name>C0QEK5_DESAH</name>
<dbReference type="GO" id="GO:0019632">
    <property type="term" value="P:shikimate metabolic process"/>
    <property type="evidence" value="ECO:0007669"/>
    <property type="project" value="InterPro"/>
</dbReference>
<keyword evidence="4 8" id="KW-0521">NADP</keyword>
<dbReference type="OrthoDB" id="9792692at2"/>
<keyword evidence="3 8" id="KW-0028">Amino-acid biosynthesis</keyword>
<dbReference type="PANTHER" id="PTHR21089:SF1">
    <property type="entry name" value="BIFUNCTIONAL 3-DEHYDROQUINATE DEHYDRATASE_SHIKIMATE DEHYDROGENASE, CHLOROPLASTIC"/>
    <property type="match status" value="1"/>
</dbReference>
<keyword evidence="13" id="KW-1185">Reference proteome</keyword>
<dbReference type="InterPro" id="IPR022893">
    <property type="entry name" value="Shikimate_DH_fam"/>
</dbReference>
<evidence type="ECO:0000256" key="8">
    <source>
        <dbReference type="HAMAP-Rule" id="MF_00222"/>
    </source>
</evidence>
<feature type="binding site" evidence="8">
    <location>
        <position position="89"/>
    </location>
    <ligand>
        <name>shikimate</name>
        <dbReference type="ChEBI" id="CHEBI:36208"/>
    </ligand>
</feature>
<reference evidence="12 13" key="1">
    <citation type="journal article" date="2009" name="Environ. Microbiol.">
        <title>Genome sequence of Desulfobacterium autotrophicum HRM2, a marine sulfate reducer oxidizing organic carbon completely to carbon dioxide.</title>
        <authorList>
            <person name="Strittmatter A.W."/>
            <person name="Liesegang H."/>
            <person name="Rabus R."/>
            <person name="Decker I."/>
            <person name="Amann J."/>
            <person name="Andres S."/>
            <person name="Henne A."/>
            <person name="Fricke W.F."/>
            <person name="Martinez-Arias R."/>
            <person name="Bartels D."/>
            <person name="Goesmann A."/>
            <person name="Krause L."/>
            <person name="Puehler A."/>
            <person name="Klenk H.P."/>
            <person name="Richter M."/>
            <person name="Schuler M."/>
            <person name="Gloeckner F.O."/>
            <person name="Meyerdierks A."/>
            <person name="Gottschalk G."/>
            <person name="Amann R."/>
        </authorList>
    </citation>
    <scope>NUCLEOTIDE SEQUENCE [LARGE SCALE GENOMIC DNA]</scope>
    <source>
        <strain evidence="13">ATCC 43914 / DSM 3382 / HRM2</strain>
    </source>
</reference>
<dbReference type="AlphaFoldDB" id="C0QEK5"/>
<comment type="caution">
    <text evidence="8">Lacks conserved residue(s) required for the propagation of feature annotation.</text>
</comment>
<comment type="catalytic activity">
    <reaction evidence="7 8">
        <text>shikimate + NADP(+) = 3-dehydroshikimate + NADPH + H(+)</text>
        <dbReference type="Rhea" id="RHEA:17737"/>
        <dbReference type="ChEBI" id="CHEBI:15378"/>
        <dbReference type="ChEBI" id="CHEBI:16630"/>
        <dbReference type="ChEBI" id="CHEBI:36208"/>
        <dbReference type="ChEBI" id="CHEBI:57783"/>
        <dbReference type="ChEBI" id="CHEBI:58349"/>
        <dbReference type="EC" id="1.1.1.25"/>
    </reaction>
</comment>
<comment type="similarity">
    <text evidence="8">Belongs to the shikimate dehydrogenase family.</text>
</comment>
<dbReference type="InterPro" id="IPR046346">
    <property type="entry name" value="Aminoacid_DH-like_N_sf"/>
</dbReference>
<dbReference type="SUPFAM" id="SSF51735">
    <property type="entry name" value="NAD(P)-binding Rossmann-fold domains"/>
    <property type="match status" value="1"/>
</dbReference>
<dbReference type="SUPFAM" id="SSF53223">
    <property type="entry name" value="Aminoacid dehydrogenase-like, N-terminal domain"/>
    <property type="match status" value="1"/>
</dbReference>
<dbReference type="eggNOG" id="COG0169">
    <property type="taxonomic scope" value="Bacteria"/>
</dbReference>
<feature type="binding site" evidence="8">
    <location>
        <position position="212"/>
    </location>
    <ligand>
        <name>NADP(+)</name>
        <dbReference type="ChEBI" id="CHEBI:58349"/>
    </ligand>
</feature>
<evidence type="ECO:0000259" key="11">
    <source>
        <dbReference type="Pfam" id="PF18317"/>
    </source>
</evidence>
<dbReference type="RefSeq" id="WP_015904116.1">
    <property type="nucleotide sequence ID" value="NC_012108.1"/>
</dbReference>
<evidence type="ECO:0000256" key="2">
    <source>
        <dbReference type="ARBA" id="ARBA00012962"/>
    </source>
</evidence>
<keyword evidence="5 8" id="KW-0560">Oxidoreductase</keyword>
<dbReference type="Gene3D" id="3.40.50.10860">
    <property type="entry name" value="Leucine Dehydrogenase, chain A, domain 1"/>
    <property type="match status" value="1"/>
</dbReference>
<evidence type="ECO:0000313" key="13">
    <source>
        <dbReference type="Proteomes" id="UP000000442"/>
    </source>
</evidence>
<evidence type="ECO:0000256" key="6">
    <source>
        <dbReference type="ARBA" id="ARBA00023141"/>
    </source>
</evidence>
<dbReference type="NCBIfam" id="NF001319">
    <property type="entry name" value="PRK00258.3-3"/>
    <property type="match status" value="1"/>
</dbReference>
<gene>
    <name evidence="12" type="primary">aroE1</name>
    <name evidence="8" type="synonym">aroE</name>
    <name evidence="12" type="ordered locus">HRM2_22490</name>
</gene>
<proteinExistence type="inferred from homology"/>
<dbReference type="InterPro" id="IPR036291">
    <property type="entry name" value="NAD(P)-bd_dom_sf"/>
</dbReference>
<dbReference type="EMBL" id="CP001087">
    <property type="protein sequence ID" value="ACN15347.1"/>
    <property type="molecule type" value="Genomic_DNA"/>
</dbReference>
<evidence type="ECO:0000256" key="7">
    <source>
        <dbReference type="ARBA" id="ARBA00049442"/>
    </source>
</evidence>
<comment type="pathway">
    <text evidence="1 8">Metabolic intermediate biosynthesis; chorismate biosynthesis; chorismate from D-erythrose 4-phosphate and phosphoenolpyruvate: step 4/7.</text>
</comment>
<dbReference type="Pfam" id="PF18317">
    <property type="entry name" value="SDH_C"/>
    <property type="match status" value="1"/>
</dbReference>
<dbReference type="GO" id="GO:0009073">
    <property type="term" value="P:aromatic amino acid family biosynthetic process"/>
    <property type="evidence" value="ECO:0007669"/>
    <property type="project" value="UniProtKB-KW"/>
</dbReference>
<feature type="binding site" evidence="8">
    <location>
        <begin position="127"/>
        <end position="131"/>
    </location>
    <ligand>
        <name>NADP(+)</name>
        <dbReference type="ChEBI" id="CHEBI:58349"/>
    </ligand>
</feature>
<evidence type="ECO:0000256" key="3">
    <source>
        <dbReference type="ARBA" id="ARBA00022605"/>
    </source>
</evidence>
<organism evidence="12 13">
    <name type="scientific">Desulforapulum autotrophicum (strain ATCC 43914 / DSM 3382 / VKM B-1955 / HRM2)</name>
    <name type="common">Desulfobacterium autotrophicum</name>
    <dbReference type="NCBI Taxonomy" id="177437"/>
    <lineage>
        <taxon>Bacteria</taxon>
        <taxon>Pseudomonadati</taxon>
        <taxon>Thermodesulfobacteriota</taxon>
        <taxon>Desulfobacteria</taxon>
        <taxon>Desulfobacterales</taxon>
        <taxon>Desulfobacteraceae</taxon>
        <taxon>Desulforapulum</taxon>
    </lineage>
</organism>
<dbReference type="KEGG" id="dat:HRM2_22490"/>
<keyword evidence="6 8" id="KW-0057">Aromatic amino acid biosynthesis</keyword>
<dbReference type="Proteomes" id="UP000000442">
    <property type="component" value="Chromosome"/>
</dbReference>
<feature type="active site" description="Proton acceptor" evidence="8">
    <location>
        <position position="68"/>
    </location>
</feature>
<evidence type="ECO:0000313" key="12">
    <source>
        <dbReference type="EMBL" id="ACN15347.1"/>
    </source>
</evidence>
<dbReference type="InterPro" id="IPR011342">
    <property type="entry name" value="Shikimate_DH"/>
</dbReference>
<feature type="binding site" evidence="8">
    <location>
        <position position="214"/>
    </location>
    <ligand>
        <name>shikimate</name>
        <dbReference type="ChEBI" id="CHEBI:36208"/>
    </ligand>
</feature>
<evidence type="ECO:0000256" key="1">
    <source>
        <dbReference type="ARBA" id="ARBA00004871"/>
    </source>
</evidence>
<feature type="binding site" evidence="8">
    <location>
        <position position="64"/>
    </location>
    <ligand>
        <name>shikimate</name>
        <dbReference type="ChEBI" id="CHEBI:36208"/>
    </ligand>
</feature>